<evidence type="ECO:0000313" key="4">
    <source>
        <dbReference type="Proteomes" id="UP000313359"/>
    </source>
</evidence>
<reference evidence="3" key="1">
    <citation type="journal article" date="2018" name="Genome Biol. Evol.">
        <title>Genomics and development of Lentinus tigrinus, a white-rot wood-decaying mushroom with dimorphic fruiting bodies.</title>
        <authorList>
            <person name="Wu B."/>
            <person name="Xu Z."/>
            <person name="Knudson A."/>
            <person name="Carlson A."/>
            <person name="Chen N."/>
            <person name="Kovaka S."/>
            <person name="LaButti K."/>
            <person name="Lipzen A."/>
            <person name="Pennachio C."/>
            <person name="Riley R."/>
            <person name="Schakwitz W."/>
            <person name="Umezawa K."/>
            <person name="Ohm R.A."/>
            <person name="Grigoriev I.V."/>
            <person name="Nagy L.G."/>
            <person name="Gibbons J."/>
            <person name="Hibbett D."/>
        </authorList>
    </citation>
    <scope>NUCLEOTIDE SEQUENCE [LARGE SCALE GENOMIC DNA]</scope>
    <source>
        <strain evidence="3">ALCF2SS1-6</strain>
    </source>
</reference>
<feature type="compositionally biased region" description="Polar residues" evidence="2">
    <location>
        <begin position="1165"/>
        <end position="1176"/>
    </location>
</feature>
<organism evidence="3 4">
    <name type="scientific">Lentinus tigrinus ALCF2SS1-6</name>
    <dbReference type="NCBI Taxonomy" id="1328759"/>
    <lineage>
        <taxon>Eukaryota</taxon>
        <taxon>Fungi</taxon>
        <taxon>Dikarya</taxon>
        <taxon>Basidiomycota</taxon>
        <taxon>Agaricomycotina</taxon>
        <taxon>Agaricomycetes</taxon>
        <taxon>Polyporales</taxon>
        <taxon>Polyporaceae</taxon>
        <taxon>Lentinus</taxon>
    </lineage>
</organism>
<feature type="coiled-coil region" evidence="1">
    <location>
        <begin position="1385"/>
        <end position="1433"/>
    </location>
</feature>
<accession>A0A5C2S8C4</accession>
<protein>
    <submittedName>
        <fullName evidence="3">Uncharacterized protein</fullName>
    </submittedName>
</protein>
<evidence type="ECO:0000256" key="1">
    <source>
        <dbReference type="SAM" id="Coils"/>
    </source>
</evidence>
<feature type="compositionally biased region" description="Basic and acidic residues" evidence="2">
    <location>
        <begin position="316"/>
        <end position="329"/>
    </location>
</feature>
<evidence type="ECO:0000313" key="3">
    <source>
        <dbReference type="EMBL" id="RPD59334.1"/>
    </source>
</evidence>
<sequence>MSVPEPVGLATPTPVTPVSPSSPRPHPMDGALAQLTAMPAQLNAGPAMRSVDRVLDSLGNKAQNYAPHANVTMSFLNNASQAMTTLDQLDIAKNIERGIERFVDNVPWLMKSLDELARIHPAVTVAVLAFKAVYTLEITRQENDRRVVTLYVEMKDMMMVMVQLKGIDNHRHVGLDGEVLKDRLEDLAEQTAKDIKECANFCDTFLKKKLVVKVLKGPIWAEKLASLVQVFTDRKADFQFALAMHTANTIAEVKRQTTDIQAKLDVVIALFSRLVNPEEQKIAAEVDKKGGASKIRPMDDTTLKSLIDLEVSVRGGPEDNSDKDAKQAQEKQPGSIQRAKAGMTTKKTYSLDELKSELREDVDDALERNFQTFIGKFELQVSMLQIALERYIRTENDRVIGAVTDVVRQGPHMKIKDPELRQIWQDMGWRGNVKARLFVMTLQDHYRDLFEHAVASQEDPVTSDEWALEFLNMAWLEPIMEAFDDDASGYVTIAEVNKLMDMRPPDLNWSIPHWLAYWAIGWKIGASMYANRIMILLSSMRDTIPKVLPRNRAAVDDYFVVWWWVAMMVTGLQNTSDAERDTPIYRFLEYINWEEDRLRGNLEKVKYNIDASDTLNLVMGAGGLEKNALPLICLLLENDWRKIEAAQSVVLSRNEFTKSQGNIGQIMNAIQRRVKELNGLYLQQKLEPKEQFLKHAYGLFYHYRPDTDFWDLANGHHPLFTFPAIPPPPRDGPPDLEGMELEENPPVDTTLYDTVDEVTEDDLTAPDLLKPVLGQWYGFAYNEQLYPTRTMLSPHFHYTAERNAATAEDFHGSGIEFDGDPYGISGTVVHSPDGTVFVSWTLSYSGDFKIYYSGRLVDELTIMGTRSYDRNHAVVDWAFVLKKLPAEDLPFYPSPTELSENKYRALWKYAINVTLNNIRRRWCTWSYFAQRRDARKTYVELTWDLVDHHSIEHDARMSAIGRICTPKDIRFYDSITVNLIHTIPYHYDTGPCCNYFERIHHMRGARYICIDCAQEPFFQQVTFCDKEECYKQSIQKLAIPGLTRAHHPMHSFIKIRTILHRLAWPSLRDKALDYRNSHCPPLMSISPPVVPSSPSFRSMDPPKSLPFGGDGSYKNVIPKQDDDFGVGSDLAQVPIDAISPESPVPPDGPETEGDERDSLPGIPNAVTTHNPDTQQDVSKDPEDAEESSLQPVLGSDRAKDEPEPRSQPLNQGPEENVEIVLGNDEQANGPAPFESQPAESPGPYEKLDMPPLPPSDTEHASSTRSSSPREGGFSKFCNVCQRWIETDRWWWCLDCYAPICEDCEGKLLIRCWSCKRQFPQPTWYYGFSPETDFICDMCYARGVKGPDPDSIDSVWFKRHDYTHPLLLIQPWLSDPPDSPVLLSEEARTERRLASLEERISTLDGKFEQLQAQLDRMESNMAKAQEEMQAALLAKFTETLERMLGARTNGHA</sequence>
<name>A0A5C2S8C4_9APHY</name>
<dbReference type="STRING" id="1328759.A0A5C2S8C4"/>
<evidence type="ECO:0000256" key="2">
    <source>
        <dbReference type="SAM" id="MobiDB-lite"/>
    </source>
</evidence>
<feature type="compositionally biased region" description="Pro residues" evidence="2">
    <location>
        <begin position="14"/>
        <end position="25"/>
    </location>
</feature>
<dbReference type="InterPro" id="IPR018247">
    <property type="entry name" value="EF_Hand_1_Ca_BS"/>
</dbReference>
<feature type="region of interest" description="Disordered" evidence="2">
    <location>
        <begin position="1090"/>
        <end position="1271"/>
    </location>
</feature>
<dbReference type="PROSITE" id="PS00018">
    <property type="entry name" value="EF_HAND_1"/>
    <property type="match status" value="1"/>
</dbReference>
<dbReference type="Proteomes" id="UP000313359">
    <property type="component" value="Unassembled WGS sequence"/>
</dbReference>
<feature type="region of interest" description="Disordered" evidence="2">
    <location>
        <begin position="1"/>
        <end position="30"/>
    </location>
</feature>
<dbReference type="Gene3D" id="1.20.1270.70">
    <property type="entry name" value="Designed single chain three-helix bundle"/>
    <property type="match status" value="1"/>
</dbReference>
<dbReference type="OrthoDB" id="2122982at2759"/>
<gene>
    <name evidence="3" type="ORF">L227DRAFT_576182</name>
</gene>
<feature type="region of interest" description="Disordered" evidence="2">
    <location>
        <begin position="313"/>
        <end position="342"/>
    </location>
</feature>
<keyword evidence="4" id="KW-1185">Reference proteome</keyword>
<keyword evidence="1" id="KW-0175">Coiled coil</keyword>
<proteinExistence type="predicted"/>
<dbReference type="EMBL" id="ML122270">
    <property type="protein sequence ID" value="RPD59334.1"/>
    <property type="molecule type" value="Genomic_DNA"/>
</dbReference>